<accession>A0A078AXJ0</accession>
<sequence>MILISIFVLLQLDKVNADDIILNQQFSNVFKEIFENQARTKVQEQLNFTNKQDLIGKNYLDSQEIVITILFKSQQVQSQGISYSNKESCDIQTQYQEFFPQKTQKIKLDMKTEEMGFDVDVNDELIVVSMTLLSVTQYDANYPKFKEFNFTLSQTMAFGVIMIDQSAQTKWFKVGIEQNYQRTKTGIIFSLNMVTAIVNTIYDELRVIEMDKITGNEIRDFKIGF</sequence>
<feature type="signal peptide" evidence="1">
    <location>
        <begin position="1"/>
        <end position="17"/>
    </location>
</feature>
<organism evidence="2 3">
    <name type="scientific">Stylonychia lemnae</name>
    <name type="common">Ciliate</name>
    <dbReference type="NCBI Taxonomy" id="5949"/>
    <lineage>
        <taxon>Eukaryota</taxon>
        <taxon>Sar</taxon>
        <taxon>Alveolata</taxon>
        <taxon>Ciliophora</taxon>
        <taxon>Intramacronucleata</taxon>
        <taxon>Spirotrichea</taxon>
        <taxon>Stichotrichia</taxon>
        <taxon>Sporadotrichida</taxon>
        <taxon>Oxytrichidae</taxon>
        <taxon>Stylonychinae</taxon>
        <taxon>Stylonychia</taxon>
    </lineage>
</organism>
<evidence type="ECO:0000313" key="2">
    <source>
        <dbReference type="EMBL" id="CDW87180.1"/>
    </source>
</evidence>
<proteinExistence type="predicted"/>
<keyword evidence="1" id="KW-0732">Signal</keyword>
<feature type="chain" id="PRO_5001729754" description="Transmembrane protein" evidence="1">
    <location>
        <begin position="18"/>
        <end position="225"/>
    </location>
</feature>
<keyword evidence="3" id="KW-1185">Reference proteome</keyword>
<reference evidence="2 3" key="1">
    <citation type="submission" date="2014-06" db="EMBL/GenBank/DDBJ databases">
        <authorList>
            <person name="Swart Estienne"/>
        </authorList>
    </citation>
    <scope>NUCLEOTIDE SEQUENCE [LARGE SCALE GENOMIC DNA]</scope>
    <source>
        <strain evidence="2 3">130c</strain>
    </source>
</reference>
<evidence type="ECO:0000256" key="1">
    <source>
        <dbReference type="SAM" id="SignalP"/>
    </source>
</evidence>
<protein>
    <recommendedName>
        <fullName evidence="4">Transmembrane protein</fullName>
    </recommendedName>
</protein>
<evidence type="ECO:0000313" key="3">
    <source>
        <dbReference type="Proteomes" id="UP000039865"/>
    </source>
</evidence>
<dbReference type="Proteomes" id="UP000039865">
    <property type="component" value="Unassembled WGS sequence"/>
</dbReference>
<dbReference type="AlphaFoldDB" id="A0A078AXJ0"/>
<evidence type="ECO:0008006" key="4">
    <source>
        <dbReference type="Google" id="ProtNLM"/>
    </source>
</evidence>
<gene>
    <name evidence="2" type="primary">Contig7890.g8429</name>
    <name evidence="2" type="ORF">STYLEM_16283</name>
</gene>
<dbReference type="EMBL" id="CCKQ01015367">
    <property type="protein sequence ID" value="CDW87180.1"/>
    <property type="molecule type" value="Genomic_DNA"/>
</dbReference>
<name>A0A078AXJ0_STYLE</name>
<dbReference type="InParanoid" id="A0A078AXJ0"/>